<gene>
    <name evidence="2" type="ORF">BP5553_04382</name>
</gene>
<reference evidence="2 3" key="1">
    <citation type="journal article" date="2018" name="IMA Fungus">
        <title>IMA Genome-F 9: Draft genome sequence of Annulohypoxylon stygium, Aspergillus mulundensis, Berkeleyomyces basicola (syn. Thielaviopsis basicola), Ceratocystis smalleyi, two Cercospora beticola strains, Coleophoma cylindrospora, Fusarium fracticaudum, Phialophora cf. hyalina, and Morchella septimelata.</title>
        <authorList>
            <person name="Wingfield B.D."/>
            <person name="Bills G.F."/>
            <person name="Dong Y."/>
            <person name="Huang W."/>
            <person name="Nel W.J."/>
            <person name="Swalarsk-Parry B.S."/>
            <person name="Vaghefi N."/>
            <person name="Wilken P.M."/>
            <person name="An Z."/>
            <person name="de Beer Z.W."/>
            <person name="De Vos L."/>
            <person name="Chen L."/>
            <person name="Duong T.A."/>
            <person name="Gao Y."/>
            <person name="Hammerbacher A."/>
            <person name="Kikkert J.R."/>
            <person name="Li Y."/>
            <person name="Li H."/>
            <person name="Li K."/>
            <person name="Li Q."/>
            <person name="Liu X."/>
            <person name="Ma X."/>
            <person name="Naidoo K."/>
            <person name="Pethybridge S.J."/>
            <person name="Sun J."/>
            <person name="Steenkamp E.T."/>
            <person name="van der Nest M.A."/>
            <person name="van Wyk S."/>
            <person name="Wingfield M.J."/>
            <person name="Xiong C."/>
            <person name="Yue Q."/>
            <person name="Zhang X."/>
        </authorList>
    </citation>
    <scope>NUCLEOTIDE SEQUENCE [LARGE SCALE GENOMIC DNA]</scope>
    <source>
        <strain evidence="2 3">BP 5553</strain>
    </source>
</reference>
<evidence type="ECO:0000313" key="3">
    <source>
        <dbReference type="Proteomes" id="UP000254866"/>
    </source>
</evidence>
<comment type="caution">
    <text evidence="2">The sequence shown here is derived from an EMBL/GenBank/DDBJ whole genome shotgun (WGS) entry which is preliminary data.</text>
</comment>
<dbReference type="AlphaFoldDB" id="A0A370TN56"/>
<feature type="region of interest" description="Disordered" evidence="1">
    <location>
        <begin position="1"/>
        <end position="32"/>
    </location>
</feature>
<organism evidence="2 3">
    <name type="scientific">Venustampulla echinocandica</name>
    <dbReference type="NCBI Taxonomy" id="2656787"/>
    <lineage>
        <taxon>Eukaryota</taxon>
        <taxon>Fungi</taxon>
        <taxon>Dikarya</taxon>
        <taxon>Ascomycota</taxon>
        <taxon>Pezizomycotina</taxon>
        <taxon>Leotiomycetes</taxon>
        <taxon>Helotiales</taxon>
        <taxon>Pleuroascaceae</taxon>
        <taxon>Venustampulla</taxon>
    </lineage>
</organism>
<feature type="region of interest" description="Disordered" evidence="1">
    <location>
        <begin position="81"/>
        <end position="374"/>
    </location>
</feature>
<sequence length="374" mass="39597">MKHLDEPFASRAPNQGYQAPAPMMGGALSATPERPQFAQFEVGKNGLFVEPKPALSEDALPPMPSWDAAANKHVLEEEKNGVELGHLDPATGQSVPLMAGAGRPPMTGTPSPGREMTSPYGPQSGQGVGGNGYMGVAGDSYSPHASQNGFHGNGGYRGSPSPGPGMSRRRPGYGPPDTQNMNGQGGSGYGPSPPLDPYGNDEYVGTAMDGDGYGQPQRQPQRQYSNDERQFPPGPTRQYSESGRSVNPGRQYMDQSYDNFEPNGPSRGPSPGGPQQMASSRGINNSGFDFGSGGQQTYKRPSPPPQQASYNTSRSRDDYYGPSSPSPLYASRSPPPQEPNYPGYQSYTPSNQGSRPGGAPAALTQPQGWDPVRQ</sequence>
<dbReference type="OrthoDB" id="5401332at2759"/>
<feature type="compositionally biased region" description="Low complexity" evidence="1">
    <location>
        <begin position="214"/>
        <end position="224"/>
    </location>
</feature>
<name>A0A370TN56_9HELO</name>
<dbReference type="STRING" id="2656787.A0A370TN56"/>
<keyword evidence="3" id="KW-1185">Reference proteome</keyword>
<evidence type="ECO:0000256" key="1">
    <source>
        <dbReference type="SAM" id="MobiDB-lite"/>
    </source>
</evidence>
<dbReference type="GeneID" id="43597231"/>
<evidence type="ECO:0000313" key="2">
    <source>
        <dbReference type="EMBL" id="RDL36949.1"/>
    </source>
</evidence>
<accession>A0A370TN56</accession>
<protein>
    <submittedName>
        <fullName evidence="2">Uncharacterized protein</fullName>
    </submittedName>
</protein>
<feature type="compositionally biased region" description="Polar residues" evidence="1">
    <location>
        <begin position="276"/>
        <end position="287"/>
    </location>
</feature>
<feature type="compositionally biased region" description="Polar residues" evidence="1">
    <location>
        <begin position="343"/>
        <end position="354"/>
    </location>
</feature>
<feature type="compositionally biased region" description="Gly residues" evidence="1">
    <location>
        <begin position="124"/>
        <end position="135"/>
    </location>
</feature>
<proteinExistence type="predicted"/>
<dbReference type="Proteomes" id="UP000254866">
    <property type="component" value="Unassembled WGS sequence"/>
</dbReference>
<dbReference type="EMBL" id="NPIC01000003">
    <property type="protein sequence ID" value="RDL36949.1"/>
    <property type="molecule type" value="Genomic_DNA"/>
</dbReference>
<dbReference type="RefSeq" id="XP_031869605.1">
    <property type="nucleotide sequence ID" value="XM_032013005.1"/>
</dbReference>